<evidence type="ECO:0000313" key="8">
    <source>
        <dbReference type="Proteomes" id="UP000321296"/>
    </source>
</evidence>
<dbReference type="KEGG" id="lpse:FGL85_06845"/>
<keyword evidence="5" id="KW-0460">Magnesium</keyword>
<dbReference type="EMBL" id="CP042383">
    <property type="protein sequence ID" value="QEA43060.1"/>
    <property type="molecule type" value="Genomic_DNA"/>
</dbReference>
<dbReference type="InterPro" id="IPR002698">
    <property type="entry name" value="FTHF_cligase"/>
</dbReference>
<accession>A0A5B8T7L8</accession>
<evidence type="ECO:0000256" key="3">
    <source>
        <dbReference type="ARBA" id="ARBA00022840"/>
    </source>
</evidence>
<dbReference type="Proteomes" id="UP000321296">
    <property type="component" value="Chromosome"/>
</dbReference>
<keyword evidence="7" id="KW-0436">Ligase</keyword>
<dbReference type="PANTHER" id="PTHR23407:SF1">
    <property type="entry name" value="5-FORMYLTETRAHYDROFOLATE CYCLO-LIGASE"/>
    <property type="match status" value="1"/>
</dbReference>
<evidence type="ECO:0000313" key="7">
    <source>
        <dbReference type="EMBL" id="QEA43060.1"/>
    </source>
</evidence>
<comment type="catalytic activity">
    <reaction evidence="5">
        <text>(6S)-5-formyl-5,6,7,8-tetrahydrofolate + ATP = (6R)-5,10-methenyltetrahydrofolate + ADP + phosphate</text>
        <dbReference type="Rhea" id="RHEA:10488"/>
        <dbReference type="ChEBI" id="CHEBI:30616"/>
        <dbReference type="ChEBI" id="CHEBI:43474"/>
        <dbReference type="ChEBI" id="CHEBI:57455"/>
        <dbReference type="ChEBI" id="CHEBI:57457"/>
        <dbReference type="ChEBI" id="CHEBI:456216"/>
        <dbReference type="EC" id="6.3.3.2"/>
    </reaction>
</comment>
<keyword evidence="3 4" id="KW-0067">ATP-binding</keyword>
<dbReference type="RefSeq" id="WP_031941255.1">
    <property type="nucleotide sequence ID" value="NZ_CP065993.1"/>
</dbReference>
<keyword evidence="5" id="KW-0479">Metal-binding</keyword>
<proteinExistence type="inferred from homology"/>
<dbReference type="InterPro" id="IPR024185">
    <property type="entry name" value="FTHF_cligase-like_sf"/>
</dbReference>
<evidence type="ECO:0000256" key="2">
    <source>
        <dbReference type="ARBA" id="ARBA00022741"/>
    </source>
</evidence>
<dbReference type="GO" id="GO:0035999">
    <property type="term" value="P:tetrahydrofolate interconversion"/>
    <property type="evidence" value="ECO:0007669"/>
    <property type="project" value="TreeGrafter"/>
</dbReference>
<dbReference type="GO" id="GO:0005524">
    <property type="term" value="F:ATP binding"/>
    <property type="evidence" value="ECO:0007669"/>
    <property type="project" value="UniProtKB-KW"/>
</dbReference>
<reference evidence="7 8" key="1">
    <citation type="submission" date="2019-06" db="EMBL/GenBank/DDBJ databases">
        <title>Genome analyses of bacteria isolated from kimchi.</title>
        <authorList>
            <person name="Lee S."/>
            <person name="Ahn S."/>
            <person name="Roh S."/>
        </authorList>
    </citation>
    <scope>NUCLEOTIDE SEQUENCE [LARGE SCALE GENOMIC DNA]</scope>
    <source>
        <strain evidence="7 8">CBA3630</strain>
    </source>
</reference>
<dbReference type="PIRSF" id="PIRSF006806">
    <property type="entry name" value="FTHF_cligase"/>
    <property type="match status" value="1"/>
</dbReference>
<evidence type="ECO:0000256" key="1">
    <source>
        <dbReference type="ARBA" id="ARBA00010638"/>
    </source>
</evidence>
<gene>
    <name evidence="7" type="ORF">FGL85_06845</name>
    <name evidence="6" type="ORF">P1N92_02865</name>
</gene>
<dbReference type="Pfam" id="PF01812">
    <property type="entry name" value="5-FTHF_cyc-lig"/>
    <property type="match status" value="1"/>
</dbReference>
<dbReference type="EC" id="6.3.3.2" evidence="5"/>
<dbReference type="InterPro" id="IPR037171">
    <property type="entry name" value="NagB/RpiA_transferase-like"/>
</dbReference>
<dbReference type="GeneID" id="64344582"/>
<keyword evidence="2 4" id="KW-0547">Nucleotide-binding</keyword>
<sequence>MINKNEQRQLQKEALKTLSIHQKQMESHQLYQLLFETAAWQEAGTIAVTLSMPLELDTAPIIEAAWSANKKTVVPKIVHHQMIFVPFDDASNLQTGQLSIREPVTDSAVPENKIDLVIVPGLAFTKNGARLGFGAGYYDRFLENYTGKTVALALSRQVKNALPIESHDQRIQEVLTIQETKD</sequence>
<name>A0A5B8T7L8_LEUPS</name>
<feature type="binding site" evidence="4">
    <location>
        <position position="50"/>
    </location>
    <ligand>
        <name>substrate</name>
    </ligand>
</feature>
<feature type="binding site" evidence="4">
    <location>
        <begin position="4"/>
        <end position="8"/>
    </location>
    <ligand>
        <name>ATP</name>
        <dbReference type="ChEBI" id="CHEBI:30616"/>
    </ligand>
</feature>
<protein>
    <recommendedName>
        <fullName evidence="5">5-formyltetrahydrofolate cyclo-ligase</fullName>
        <ecNumber evidence="5">6.3.3.2</ecNumber>
    </recommendedName>
</protein>
<dbReference type="GO" id="GO:0030272">
    <property type="term" value="F:5-formyltetrahydrofolate cyclo-ligase activity"/>
    <property type="evidence" value="ECO:0007669"/>
    <property type="project" value="UniProtKB-EC"/>
</dbReference>
<dbReference type="SUPFAM" id="SSF100950">
    <property type="entry name" value="NagB/RpiA/CoA transferase-like"/>
    <property type="match status" value="1"/>
</dbReference>
<dbReference type="EMBL" id="JARGDN010000002">
    <property type="protein sequence ID" value="MDG9733060.1"/>
    <property type="molecule type" value="Genomic_DNA"/>
</dbReference>
<dbReference type="PANTHER" id="PTHR23407">
    <property type="entry name" value="ATPASE INHIBITOR/5-FORMYLTETRAHYDROFOLATE CYCLO-LIGASE"/>
    <property type="match status" value="1"/>
</dbReference>
<evidence type="ECO:0000313" key="9">
    <source>
        <dbReference type="Proteomes" id="UP001529201"/>
    </source>
</evidence>
<feature type="binding site" evidence="4">
    <location>
        <position position="55"/>
    </location>
    <ligand>
        <name>substrate</name>
    </ligand>
</feature>
<feature type="binding site" evidence="4">
    <location>
        <begin position="130"/>
        <end position="138"/>
    </location>
    <ligand>
        <name>ATP</name>
        <dbReference type="ChEBI" id="CHEBI:30616"/>
    </ligand>
</feature>
<dbReference type="Gene3D" id="3.40.50.10420">
    <property type="entry name" value="NagB/RpiA/CoA transferase-like"/>
    <property type="match status" value="1"/>
</dbReference>
<evidence type="ECO:0000313" key="6">
    <source>
        <dbReference type="EMBL" id="MDG9733060.1"/>
    </source>
</evidence>
<dbReference type="GO" id="GO:0009396">
    <property type="term" value="P:folic acid-containing compound biosynthetic process"/>
    <property type="evidence" value="ECO:0007669"/>
    <property type="project" value="TreeGrafter"/>
</dbReference>
<dbReference type="AlphaFoldDB" id="A0A5B8T7L8"/>
<comment type="cofactor">
    <cofactor evidence="5">
        <name>Mg(2+)</name>
        <dbReference type="ChEBI" id="CHEBI:18420"/>
    </cofactor>
</comment>
<keyword evidence="9" id="KW-1185">Reference proteome</keyword>
<evidence type="ECO:0000256" key="5">
    <source>
        <dbReference type="RuleBase" id="RU361279"/>
    </source>
</evidence>
<dbReference type="GO" id="GO:0046872">
    <property type="term" value="F:metal ion binding"/>
    <property type="evidence" value="ECO:0007669"/>
    <property type="project" value="UniProtKB-KW"/>
</dbReference>
<comment type="similarity">
    <text evidence="1 5">Belongs to the 5-formyltetrahydrofolate cyclo-ligase family.</text>
</comment>
<organism evidence="7 8">
    <name type="scientific">Leuconostoc pseudomesenteroides</name>
    <dbReference type="NCBI Taxonomy" id="33968"/>
    <lineage>
        <taxon>Bacteria</taxon>
        <taxon>Bacillati</taxon>
        <taxon>Bacillota</taxon>
        <taxon>Bacilli</taxon>
        <taxon>Lactobacillales</taxon>
        <taxon>Lactobacillaceae</taxon>
        <taxon>Leuconostoc</taxon>
    </lineage>
</organism>
<dbReference type="NCBIfam" id="TIGR02727">
    <property type="entry name" value="MTHFS_bact"/>
    <property type="match status" value="1"/>
</dbReference>
<reference evidence="6 9" key="2">
    <citation type="submission" date="2023-02" db="EMBL/GenBank/DDBJ databases">
        <title>Antimicrobial susceptibility testing and tentative epidemiological cut-off values for Lactobacillaceae family species intended for ingestion.</title>
        <authorList>
            <person name="Noehr-Meldgaard K."/>
            <person name="Struve C."/>
            <person name="Ingmer H."/>
            <person name="Koza A."/>
            <person name="Al-Nakeeb K."/>
            <person name="Agersoe Y."/>
        </authorList>
    </citation>
    <scope>NUCLEOTIDE SEQUENCE [LARGE SCALE GENOMIC DNA]</scope>
    <source>
        <strain evidence="6 9">DSM 20193</strain>
    </source>
</reference>
<dbReference type="Proteomes" id="UP001529201">
    <property type="component" value="Unassembled WGS sequence"/>
</dbReference>
<evidence type="ECO:0000256" key="4">
    <source>
        <dbReference type="PIRSR" id="PIRSR006806-1"/>
    </source>
</evidence>